<dbReference type="PRINTS" id="PR00039">
    <property type="entry name" value="HTHLYSR"/>
</dbReference>
<dbReference type="InterPro" id="IPR036390">
    <property type="entry name" value="WH_DNA-bd_sf"/>
</dbReference>
<dbReference type="RefSeq" id="WP_320229974.1">
    <property type="nucleotide sequence ID" value="NZ_JAVIJC010000056.1"/>
</dbReference>
<keyword evidence="2" id="KW-0805">Transcription regulation</keyword>
<dbReference type="InterPro" id="IPR058163">
    <property type="entry name" value="LysR-type_TF_proteobact-type"/>
</dbReference>
<dbReference type="InterPro" id="IPR036388">
    <property type="entry name" value="WH-like_DNA-bd_sf"/>
</dbReference>
<reference evidence="6 7" key="1">
    <citation type="submission" date="2023-08" db="EMBL/GenBank/DDBJ databases">
        <title>Implementing the SeqCode for naming new Mesorhizobium species isolated from Vachellia karroo root nodules.</title>
        <authorList>
            <person name="Van Lill M."/>
        </authorList>
    </citation>
    <scope>NUCLEOTIDE SEQUENCE [LARGE SCALE GENOMIC DNA]</scope>
    <source>
        <strain evidence="6 7">VK22B</strain>
    </source>
</reference>
<protein>
    <submittedName>
        <fullName evidence="6">LysR substrate-binding domain-containing protein</fullName>
    </submittedName>
</protein>
<evidence type="ECO:0000313" key="7">
    <source>
        <dbReference type="Proteomes" id="UP001271249"/>
    </source>
</evidence>
<keyword evidence="7" id="KW-1185">Reference proteome</keyword>
<dbReference type="PROSITE" id="PS50931">
    <property type="entry name" value="HTH_LYSR"/>
    <property type="match status" value="1"/>
</dbReference>
<dbReference type="SUPFAM" id="SSF53850">
    <property type="entry name" value="Periplasmic binding protein-like II"/>
    <property type="match status" value="1"/>
</dbReference>
<evidence type="ECO:0000256" key="2">
    <source>
        <dbReference type="ARBA" id="ARBA00023015"/>
    </source>
</evidence>
<evidence type="ECO:0000256" key="3">
    <source>
        <dbReference type="ARBA" id="ARBA00023125"/>
    </source>
</evidence>
<dbReference type="Pfam" id="PF03466">
    <property type="entry name" value="LysR_substrate"/>
    <property type="match status" value="1"/>
</dbReference>
<dbReference type="Proteomes" id="UP001271249">
    <property type="component" value="Unassembled WGS sequence"/>
</dbReference>
<dbReference type="InterPro" id="IPR000847">
    <property type="entry name" value="LysR_HTH_N"/>
</dbReference>
<comment type="caution">
    <text evidence="6">The sequence shown here is derived from an EMBL/GenBank/DDBJ whole genome shotgun (WGS) entry which is preliminary data.</text>
</comment>
<dbReference type="PANTHER" id="PTHR30537:SF26">
    <property type="entry name" value="GLYCINE CLEAVAGE SYSTEM TRANSCRIPTIONAL ACTIVATOR"/>
    <property type="match status" value="1"/>
</dbReference>
<sequence>MQSVGHRNLPSYALLRSFESAARHDSFTRAAEELHLTQSAVSRQVKELEEMIGARLFRRVGRRVVLTEAGRRFAADLAIDLENLKQSVVRATAAGERDLALRVGILPTFASRWLIPRLTTFLSNHPNIEIRLETRTVPFDLKRERFDVAIHFGKADWPDARMTKLFDEEMLPVASPKFRDIHMLIEPARLLEAPLLHLITRERAWIDWFTMNRISDKRVLSGRHFDQFSMIISAAVCSIGAALVPKYLIETELEAETLVPLSDMALKTHNSYFVVSLAGDLNPQVNAFTRWLTSAARPPVSPP</sequence>
<dbReference type="Pfam" id="PF00126">
    <property type="entry name" value="HTH_1"/>
    <property type="match status" value="1"/>
</dbReference>
<dbReference type="Gene3D" id="3.40.190.10">
    <property type="entry name" value="Periplasmic binding protein-like II"/>
    <property type="match status" value="2"/>
</dbReference>
<evidence type="ECO:0000256" key="1">
    <source>
        <dbReference type="ARBA" id="ARBA00009437"/>
    </source>
</evidence>
<dbReference type="Gene3D" id="1.10.10.10">
    <property type="entry name" value="Winged helix-like DNA-binding domain superfamily/Winged helix DNA-binding domain"/>
    <property type="match status" value="1"/>
</dbReference>
<evidence type="ECO:0000256" key="4">
    <source>
        <dbReference type="ARBA" id="ARBA00023163"/>
    </source>
</evidence>
<dbReference type="InterPro" id="IPR005119">
    <property type="entry name" value="LysR_subst-bd"/>
</dbReference>
<dbReference type="SUPFAM" id="SSF46785">
    <property type="entry name" value="Winged helix' DNA-binding domain"/>
    <property type="match status" value="1"/>
</dbReference>
<keyword evidence="3" id="KW-0238">DNA-binding</keyword>
<dbReference type="EMBL" id="JAVIJC010000056">
    <property type="protein sequence ID" value="MDX8496273.1"/>
    <property type="molecule type" value="Genomic_DNA"/>
</dbReference>
<organism evidence="6 7">
    <name type="scientific">Mesorhizobium captivum</name>
    <dbReference type="NCBI Taxonomy" id="3072319"/>
    <lineage>
        <taxon>Bacteria</taxon>
        <taxon>Pseudomonadati</taxon>
        <taxon>Pseudomonadota</taxon>
        <taxon>Alphaproteobacteria</taxon>
        <taxon>Hyphomicrobiales</taxon>
        <taxon>Phyllobacteriaceae</taxon>
        <taxon>Mesorhizobium</taxon>
    </lineage>
</organism>
<name>A0ABU4ZAH4_9HYPH</name>
<evidence type="ECO:0000259" key="5">
    <source>
        <dbReference type="PROSITE" id="PS50931"/>
    </source>
</evidence>
<dbReference type="PANTHER" id="PTHR30537">
    <property type="entry name" value="HTH-TYPE TRANSCRIPTIONAL REGULATOR"/>
    <property type="match status" value="1"/>
</dbReference>
<comment type="similarity">
    <text evidence="1">Belongs to the LysR transcriptional regulatory family.</text>
</comment>
<feature type="domain" description="HTH lysR-type" evidence="5">
    <location>
        <begin position="10"/>
        <end position="67"/>
    </location>
</feature>
<accession>A0ABU4ZAH4</accession>
<gene>
    <name evidence="6" type="ORF">RFN29_32620</name>
</gene>
<proteinExistence type="inferred from homology"/>
<keyword evidence="4" id="KW-0804">Transcription</keyword>
<evidence type="ECO:0000313" key="6">
    <source>
        <dbReference type="EMBL" id="MDX8496273.1"/>
    </source>
</evidence>